<keyword evidence="7 10" id="KW-0333">Golgi apparatus</keyword>
<dbReference type="FunFam" id="1.25.10.10:FF:000451">
    <property type="entry name" value="Coatomer subunit beta"/>
    <property type="match status" value="1"/>
</dbReference>
<dbReference type="InterPro" id="IPR002553">
    <property type="entry name" value="Clathrin/coatomer_adapt-like_N"/>
</dbReference>
<dbReference type="AlphaFoldDB" id="A0A9P5XYK6"/>
<dbReference type="OrthoDB" id="10261439at2759"/>
<evidence type="ECO:0000256" key="2">
    <source>
        <dbReference type="ARBA" id="ARBA00022448"/>
    </source>
</evidence>
<feature type="compositionally biased region" description="Acidic residues" evidence="11">
    <location>
        <begin position="495"/>
        <end position="505"/>
    </location>
</feature>
<keyword evidence="4" id="KW-0677">Repeat</keyword>
<evidence type="ECO:0000256" key="4">
    <source>
        <dbReference type="ARBA" id="ARBA00022737"/>
    </source>
</evidence>
<dbReference type="PANTHER" id="PTHR10635:SF0">
    <property type="entry name" value="COATOMER SUBUNIT BETA"/>
    <property type="match status" value="1"/>
</dbReference>
<feature type="compositionally biased region" description="Basic and acidic residues" evidence="11">
    <location>
        <begin position="506"/>
        <end position="520"/>
    </location>
</feature>
<gene>
    <name evidence="15" type="ORF">BDZ94DRAFT_1301487</name>
</gene>
<keyword evidence="6 10" id="KW-0653">Protein transport</keyword>
<dbReference type="InterPro" id="IPR011710">
    <property type="entry name" value="Coatomer_bsu_C"/>
</dbReference>
<evidence type="ECO:0000256" key="9">
    <source>
        <dbReference type="ARBA" id="ARBA00023329"/>
    </source>
</evidence>
<dbReference type="Proteomes" id="UP000807353">
    <property type="component" value="Unassembled WGS sequence"/>
</dbReference>
<protein>
    <recommendedName>
        <fullName evidence="10">Coatomer subunit beta</fullName>
    </recommendedName>
    <alternativeName>
        <fullName evidence="10">Beta-coat protein</fullName>
    </alternativeName>
</protein>
<comment type="caution">
    <text evidence="15">The sequence shown here is derived from an EMBL/GenBank/DDBJ whole genome shotgun (WGS) entry which is preliminary data.</text>
</comment>
<keyword evidence="2 10" id="KW-0813">Transport</keyword>
<comment type="subcellular location">
    <subcellularLocation>
        <location evidence="10">Cytoplasm</location>
    </subcellularLocation>
    <subcellularLocation>
        <location evidence="1 10">Golgi apparatus membrane</location>
        <topology evidence="1 10">Peripheral membrane protein</topology>
        <orientation evidence="1 10">Cytoplasmic side</orientation>
    </subcellularLocation>
    <subcellularLocation>
        <location evidence="10">Cytoplasmic vesicle</location>
        <location evidence="10">COPI-coated vesicle membrane</location>
        <topology evidence="10">Peripheral membrane protein</topology>
        <orientation evidence="10">Cytoplasmic side</orientation>
    </subcellularLocation>
</comment>
<feature type="domain" description="Clathrin/coatomer adaptor adaptin-like N-terminal" evidence="12">
    <location>
        <begin position="22"/>
        <end position="490"/>
    </location>
</feature>
<dbReference type="InterPro" id="IPR016460">
    <property type="entry name" value="COPB1"/>
</dbReference>
<dbReference type="GO" id="GO:0006886">
    <property type="term" value="P:intracellular protein transport"/>
    <property type="evidence" value="ECO:0007669"/>
    <property type="project" value="InterPro"/>
</dbReference>
<dbReference type="EMBL" id="MU150351">
    <property type="protein sequence ID" value="KAF9458045.1"/>
    <property type="molecule type" value="Genomic_DNA"/>
</dbReference>
<reference evidence="15" key="1">
    <citation type="submission" date="2020-11" db="EMBL/GenBank/DDBJ databases">
        <authorList>
            <consortium name="DOE Joint Genome Institute"/>
            <person name="Ahrendt S."/>
            <person name="Riley R."/>
            <person name="Andreopoulos W."/>
            <person name="Labutti K."/>
            <person name="Pangilinan J."/>
            <person name="Ruiz-Duenas F.J."/>
            <person name="Barrasa J.M."/>
            <person name="Sanchez-Garcia M."/>
            <person name="Camarero S."/>
            <person name="Miyauchi S."/>
            <person name="Serrano A."/>
            <person name="Linde D."/>
            <person name="Babiker R."/>
            <person name="Drula E."/>
            <person name="Ayuso-Fernandez I."/>
            <person name="Pacheco R."/>
            <person name="Padilla G."/>
            <person name="Ferreira P."/>
            <person name="Barriuso J."/>
            <person name="Kellner H."/>
            <person name="Castanera R."/>
            <person name="Alfaro M."/>
            <person name="Ramirez L."/>
            <person name="Pisabarro A.G."/>
            <person name="Kuo A."/>
            <person name="Tritt A."/>
            <person name="Lipzen A."/>
            <person name="He G."/>
            <person name="Yan M."/>
            <person name="Ng V."/>
            <person name="Cullen D."/>
            <person name="Martin F."/>
            <person name="Rosso M.-N."/>
            <person name="Henrissat B."/>
            <person name="Hibbett D."/>
            <person name="Martinez A.T."/>
            <person name="Grigoriev I.V."/>
        </authorList>
    </citation>
    <scope>NUCLEOTIDE SEQUENCE</scope>
    <source>
        <strain evidence="15">CBS 247.69</strain>
    </source>
</reference>
<keyword evidence="9 10" id="KW-0968">Cytoplasmic vesicle</keyword>
<dbReference type="InterPro" id="IPR011989">
    <property type="entry name" value="ARM-like"/>
</dbReference>
<evidence type="ECO:0000259" key="14">
    <source>
        <dbReference type="Pfam" id="PF14806"/>
    </source>
</evidence>
<dbReference type="SUPFAM" id="SSF48371">
    <property type="entry name" value="ARM repeat"/>
    <property type="match status" value="1"/>
</dbReference>
<dbReference type="GO" id="GO:0000139">
    <property type="term" value="C:Golgi membrane"/>
    <property type="evidence" value="ECO:0007669"/>
    <property type="project" value="UniProtKB-SubCell"/>
</dbReference>
<keyword evidence="8 10" id="KW-0472">Membrane</keyword>
<evidence type="ECO:0000256" key="1">
    <source>
        <dbReference type="ARBA" id="ARBA00004255"/>
    </source>
</evidence>
<dbReference type="Pfam" id="PF01602">
    <property type="entry name" value="Adaptin_N"/>
    <property type="match status" value="1"/>
</dbReference>
<feature type="domain" description="Coatomer beta subunit C-terminal" evidence="13">
    <location>
        <begin position="681"/>
        <end position="815"/>
    </location>
</feature>
<evidence type="ECO:0000256" key="3">
    <source>
        <dbReference type="ARBA" id="ARBA00022490"/>
    </source>
</evidence>
<evidence type="ECO:0000313" key="15">
    <source>
        <dbReference type="EMBL" id="KAF9458045.1"/>
    </source>
</evidence>
<evidence type="ECO:0000259" key="12">
    <source>
        <dbReference type="Pfam" id="PF01602"/>
    </source>
</evidence>
<comment type="function">
    <text evidence="10">The coatomer is a cytosolic protein complex that binds to dilysine motifs and reversibly associates with Golgi non-clathrin-coated vesicles, which further mediate biosynthetic protein transport from the ER, via the Golgi up to the trans Golgi network. Coatomer complex is required for budding from Golgi membranes, and is essential for the retrograde Golgi-to-ER transport of dilysine-tagged proteins.</text>
</comment>
<keyword evidence="3 10" id="KW-0963">Cytoplasm</keyword>
<feature type="domain" description="Coatomer beta subunit appendage platform" evidence="14">
    <location>
        <begin position="821"/>
        <end position="947"/>
    </location>
</feature>
<keyword evidence="5 10" id="KW-0931">ER-Golgi transport</keyword>
<dbReference type="InterPro" id="IPR029446">
    <property type="entry name" value="COPB1_appendage_platform_dom"/>
</dbReference>
<proteinExistence type="predicted"/>
<dbReference type="GO" id="GO:0006891">
    <property type="term" value="P:intra-Golgi vesicle-mediated transport"/>
    <property type="evidence" value="ECO:0007669"/>
    <property type="project" value="TreeGrafter"/>
</dbReference>
<comment type="subunit">
    <text evidence="10">Oligomeric complex that consists of at least the alpha, beta, beta', gamma, delta, epsilon and zeta subunits.</text>
</comment>
<sequence length="963" mass="107133">MSSSDPSCYTVVFESSAEYPSASELRSGLEKGSDEVKVDTLRKIIISTINGNHQPTLMMPIIQFVLPSRNKQLKKLLHFYWEVCPKYDETGKLKQEMILVVNAIRNDLQHPNEYIRGATLRFLQKIAKDAELLEPLIPTCRSCLEHRHSYVRKNAVFAIYSIYREFEHLIPDAPELMHTFLIAESDSTCKRNAFVFLAHCSMPKAVEYILSVYDTIPSMDESLQMSIIEVIRSDCKNDSAHRPRYIRCIFELLNTSSHAVKYEAATTLTTLTQNPAAVKAAASCFITLVIKESDNNVKLIVLDRLDTLRSKHGHVLDGLIMDLLQVLSSADMEVRRKAISIVLSMTSSRNVEEVVLFLKKQLQKTQEADFEKAPEYRQLLIQSIHVTAIKFSEVAASVVYALMEFLGDSNNPSALDVVSFVREVVEKFPHLRATIVEKLISTLPEIKSGKVFRGVLWILGEYVEGVTDIQSAMQEIRKVLGEIPILASEQRLLDDTAEEGGEEGEDKEKEKEKAKAEGSGRPRVLADGTYATETAYSSTAAAKLEAVKAASKPPLRTLILGGDFFTGAVLAAALTKLILRFAEKSTDAVATNVLRAEGMLIMTSIIRVGQSKFVTVQIDEDSNERIMNCIQTLSELEAQPAVQEIFLTDTKAAFSKMLGAQEKRAAEKKESETTKAVAIQVDDLLTFRQFSKKTADDAIDYDEDVGRATGAGELQEDFMSNLSRISQLTGFSDPIYAEAYVKMHGFDILLDVLLVNQTANTLQNLCLDFATLGDLKIVERPAVYTIAPHGFQSIKATIKVSSTETGVIFGSILWEGPNMSEACVILNDIHIDIMDYIKPAYCNEAQFRSMWTEFEWENRVNVNNPMSDPREYLKHVMKATNMSCLTPEGATSGDCDFLSANMYARSLFGEDALANLSVERTEAGTITGHVRIRSKTQGIALSLGDRITMVMSAAQKDSKPIPV</sequence>
<dbReference type="InterPro" id="IPR016024">
    <property type="entry name" value="ARM-type_fold"/>
</dbReference>
<evidence type="ECO:0000259" key="13">
    <source>
        <dbReference type="Pfam" id="PF07718"/>
    </source>
</evidence>
<dbReference type="PIRSF" id="PIRSF005727">
    <property type="entry name" value="Coatomer_beta_subunit"/>
    <property type="match status" value="1"/>
</dbReference>
<feature type="region of interest" description="Disordered" evidence="11">
    <location>
        <begin position="495"/>
        <end position="523"/>
    </location>
</feature>
<dbReference type="Gene3D" id="1.25.10.10">
    <property type="entry name" value="Leucine-rich Repeat Variant"/>
    <property type="match status" value="1"/>
</dbReference>
<evidence type="ECO:0000256" key="10">
    <source>
        <dbReference type="PIRNR" id="PIRNR005727"/>
    </source>
</evidence>
<dbReference type="Pfam" id="PF07718">
    <property type="entry name" value="Coatamer_beta_C"/>
    <property type="match status" value="1"/>
</dbReference>
<dbReference type="GO" id="GO:0005198">
    <property type="term" value="F:structural molecule activity"/>
    <property type="evidence" value="ECO:0007669"/>
    <property type="project" value="InterPro"/>
</dbReference>
<dbReference type="PANTHER" id="PTHR10635">
    <property type="entry name" value="COATOMER SUBUNIT BETA"/>
    <property type="match status" value="1"/>
</dbReference>
<evidence type="ECO:0000256" key="6">
    <source>
        <dbReference type="ARBA" id="ARBA00022927"/>
    </source>
</evidence>
<dbReference type="Pfam" id="PF14806">
    <property type="entry name" value="Coatomer_b_Cpla"/>
    <property type="match status" value="1"/>
</dbReference>
<evidence type="ECO:0000256" key="5">
    <source>
        <dbReference type="ARBA" id="ARBA00022892"/>
    </source>
</evidence>
<evidence type="ECO:0000313" key="16">
    <source>
        <dbReference type="Proteomes" id="UP000807353"/>
    </source>
</evidence>
<organism evidence="15 16">
    <name type="scientific">Collybia nuda</name>
    <dbReference type="NCBI Taxonomy" id="64659"/>
    <lineage>
        <taxon>Eukaryota</taxon>
        <taxon>Fungi</taxon>
        <taxon>Dikarya</taxon>
        <taxon>Basidiomycota</taxon>
        <taxon>Agaricomycotina</taxon>
        <taxon>Agaricomycetes</taxon>
        <taxon>Agaricomycetidae</taxon>
        <taxon>Agaricales</taxon>
        <taxon>Tricholomatineae</taxon>
        <taxon>Clitocybaceae</taxon>
        <taxon>Collybia</taxon>
    </lineage>
</organism>
<evidence type="ECO:0000256" key="7">
    <source>
        <dbReference type="ARBA" id="ARBA00023034"/>
    </source>
</evidence>
<name>A0A9P5XYK6_9AGAR</name>
<dbReference type="GO" id="GO:0006888">
    <property type="term" value="P:endoplasmic reticulum to Golgi vesicle-mediated transport"/>
    <property type="evidence" value="ECO:0007669"/>
    <property type="project" value="TreeGrafter"/>
</dbReference>
<accession>A0A9P5XYK6</accession>
<evidence type="ECO:0000256" key="11">
    <source>
        <dbReference type="SAM" id="MobiDB-lite"/>
    </source>
</evidence>
<keyword evidence="16" id="KW-1185">Reference proteome</keyword>
<dbReference type="GO" id="GO:0030126">
    <property type="term" value="C:COPI vesicle coat"/>
    <property type="evidence" value="ECO:0007669"/>
    <property type="project" value="InterPro"/>
</dbReference>
<evidence type="ECO:0000256" key="8">
    <source>
        <dbReference type="ARBA" id="ARBA00023136"/>
    </source>
</evidence>